<keyword evidence="2 4" id="KW-0863">Zinc-finger</keyword>
<proteinExistence type="predicted"/>
<dbReference type="SUPFAM" id="SSF144232">
    <property type="entry name" value="HIT/MYND zinc finger-like"/>
    <property type="match status" value="1"/>
</dbReference>
<dbReference type="InterPro" id="IPR002893">
    <property type="entry name" value="Znf_MYND"/>
</dbReference>
<dbReference type="Pfam" id="PF01753">
    <property type="entry name" value="zf-MYND"/>
    <property type="match status" value="1"/>
</dbReference>
<comment type="caution">
    <text evidence="6">The sequence shown here is derived from an EMBL/GenBank/DDBJ whole genome shotgun (WGS) entry which is preliminary data.</text>
</comment>
<gene>
    <name evidence="6" type="ORF">CONPUDRAFT_162866</name>
</gene>
<dbReference type="Gene3D" id="6.10.140.2220">
    <property type="match status" value="1"/>
</dbReference>
<dbReference type="GO" id="GO:0008270">
    <property type="term" value="F:zinc ion binding"/>
    <property type="evidence" value="ECO:0007669"/>
    <property type="project" value="UniProtKB-KW"/>
</dbReference>
<evidence type="ECO:0000256" key="3">
    <source>
        <dbReference type="ARBA" id="ARBA00022833"/>
    </source>
</evidence>
<evidence type="ECO:0000259" key="5">
    <source>
        <dbReference type="PROSITE" id="PS50865"/>
    </source>
</evidence>
<dbReference type="PROSITE" id="PS01360">
    <property type="entry name" value="ZF_MYND_1"/>
    <property type="match status" value="1"/>
</dbReference>
<dbReference type="GeneID" id="19204799"/>
<dbReference type="RefSeq" id="XP_007765133.1">
    <property type="nucleotide sequence ID" value="XM_007766943.1"/>
</dbReference>
<evidence type="ECO:0000313" key="7">
    <source>
        <dbReference type="Proteomes" id="UP000053558"/>
    </source>
</evidence>
<evidence type="ECO:0000256" key="4">
    <source>
        <dbReference type="PROSITE-ProRule" id="PRU00134"/>
    </source>
</evidence>
<dbReference type="PROSITE" id="PS50865">
    <property type="entry name" value="ZF_MYND_2"/>
    <property type="match status" value="1"/>
</dbReference>
<sequence length="259" mass="29494">MSANHPENAVVGAVTRDGPPTQWTGTARLVKGCHGCDKAYQSQQKSLQRCSRCNKALYCSRECQIDDWPEHKTKCKLNAKMNEEAKNSPDGGRAWNEFDEWVSCHKRVFALVFQHALKLDTDPDAYKSKALAVKLEPKADSASYPLRERYNVASAEVADLHELREAVVAVLGDRLETLDQPMANGERFGAIVISSRYDYFHFQHAYLSPPEEIKAALREAALPEDWVSWLDRAVNENFEARLKGPKPGKVRRRQRRRQR</sequence>
<keyword evidence="7" id="KW-1185">Reference proteome</keyword>
<name>A0A5M3N2Y1_CONPW</name>
<dbReference type="OrthoDB" id="432970at2759"/>
<evidence type="ECO:0000256" key="1">
    <source>
        <dbReference type="ARBA" id="ARBA00022723"/>
    </source>
</evidence>
<dbReference type="AlphaFoldDB" id="A0A5M3N2Y1"/>
<reference evidence="7" key="1">
    <citation type="journal article" date="2012" name="Science">
        <title>The Paleozoic origin of enzymatic lignin decomposition reconstructed from 31 fungal genomes.</title>
        <authorList>
            <person name="Floudas D."/>
            <person name="Binder M."/>
            <person name="Riley R."/>
            <person name="Barry K."/>
            <person name="Blanchette R.A."/>
            <person name="Henrissat B."/>
            <person name="Martinez A.T."/>
            <person name="Otillar R."/>
            <person name="Spatafora J.W."/>
            <person name="Yadav J.S."/>
            <person name="Aerts A."/>
            <person name="Benoit I."/>
            <person name="Boyd A."/>
            <person name="Carlson A."/>
            <person name="Copeland A."/>
            <person name="Coutinho P.M."/>
            <person name="de Vries R.P."/>
            <person name="Ferreira P."/>
            <person name="Findley K."/>
            <person name="Foster B."/>
            <person name="Gaskell J."/>
            <person name="Glotzer D."/>
            <person name="Gorecki P."/>
            <person name="Heitman J."/>
            <person name="Hesse C."/>
            <person name="Hori C."/>
            <person name="Igarashi K."/>
            <person name="Jurgens J.A."/>
            <person name="Kallen N."/>
            <person name="Kersten P."/>
            <person name="Kohler A."/>
            <person name="Kuees U."/>
            <person name="Kumar T.K.A."/>
            <person name="Kuo A."/>
            <person name="LaButti K."/>
            <person name="Larrondo L.F."/>
            <person name="Lindquist E."/>
            <person name="Ling A."/>
            <person name="Lombard V."/>
            <person name="Lucas S."/>
            <person name="Lundell T."/>
            <person name="Martin R."/>
            <person name="McLaughlin D.J."/>
            <person name="Morgenstern I."/>
            <person name="Morin E."/>
            <person name="Murat C."/>
            <person name="Nagy L.G."/>
            <person name="Nolan M."/>
            <person name="Ohm R.A."/>
            <person name="Patyshakuliyeva A."/>
            <person name="Rokas A."/>
            <person name="Ruiz-Duenas F.J."/>
            <person name="Sabat G."/>
            <person name="Salamov A."/>
            <person name="Samejima M."/>
            <person name="Schmutz J."/>
            <person name="Slot J.C."/>
            <person name="St John F."/>
            <person name="Stenlid J."/>
            <person name="Sun H."/>
            <person name="Sun S."/>
            <person name="Syed K."/>
            <person name="Tsang A."/>
            <person name="Wiebenga A."/>
            <person name="Young D."/>
            <person name="Pisabarro A."/>
            <person name="Eastwood D.C."/>
            <person name="Martin F."/>
            <person name="Cullen D."/>
            <person name="Grigoriev I.V."/>
            <person name="Hibbett D.S."/>
        </authorList>
    </citation>
    <scope>NUCLEOTIDE SEQUENCE [LARGE SCALE GENOMIC DNA]</scope>
    <source>
        <strain evidence="7">RWD-64-598 SS2</strain>
    </source>
</reference>
<feature type="domain" description="MYND-type" evidence="5">
    <location>
        <begin position="33"/>
        <end position="75"/>
    </location>
</feature>
<keyword evidence="1" id="KW-0479">Metal-binding</keyword>
<dbReference type="OMA" id="MSANHPE"/>
<accession>A0A5M3N2Y1</accession>
<evidence type="ECO:0000313" key="6">
    <source>
        <dbReference type="EMBL" id="EIW85740.1"/>
    </source>
</evidence>
<dbReference type="EMBL" id="JH711574">
    <property type="protein sequence ID" value="EIW85740.1"/>
    <property type="molecule type" value="Genomic_DNA"/>
</dbReference>
<dbReference type="Proteomes" id="UP000053558">
    <property type="component" value="Unassembled WGS sequence"/>
</dbReference>
<dbReference type="KEGG" id="cput:CONPUDRAFT_162866"/>
<keyword evidence="3" id="KW-0862">Zinc</keyword>
<protein>
    <recommendedName>
        <fullName evidence="5">MYND-type domain-containing protein</fullName>
    </recommendedName>
</protein>
<organism evidence="6 7">
    <name type="scientific">Coniophora puteana (strain RWD-64-598)</name>
    <name type="common">Brown rot fungus</name>
    <dbReference type="NCBI Taxonomy" id="741705"/>
    <lineage>
        <taxon>Eukaryota</taxon>
        <taxon>Fungi</taxon>
        <taxon>Dikarya</taxon>
        <taxon>Basidiomycota</taxon>
        <taxon>Agaricomycotina</taxon>
        <taxon>Agaricomycetes</taxon>
        <taxon>Agaricomycetidae</taxon>
        <taxon>Boletales</taxon>
        <taxon>Coniophorineae</taxon>
        <taxon>Coniophoraceae</taxon>
        <taxon>Coniophora</taxon>
    </lineage>
</organism>
<evidence type="ECO:0000256" key="2">
    <source>
        <dbReference type="ARBA" id="ARBA00022771"/>
    </source>
</evidence>